<sequence>MACTTKPQAAEDPNIETSTPEEKPPAEPSKVQKRSSSLGKIEARLLASLAPGLSPIAKSGPAEAKPSAEPSAAESPVQVIEQIAAIVQDVEQRINFVSEGRNTTVIYGNADDKGPPAERDVLQEGFDRIASVVQNAFSDRVRPEQRTVAAADDGLPNANPIPPSNEVPTAAQEPTPGEARRSSTKPALKAALRLIHETLRLQGGVPEEDEHGGHRGSASDTAQAFTAHAEKAHPEPSEKEAARLEKEKAKEERKRLKLEKERVKRETKLAKKEAKALGKEESDREREENAREKLERKEERRERGKETRKEMFEHYREKHR</sequence>
<gene>
    <name evidence="2" type="ORF">DL764_000729</name>
</gene>
<proteinExistence type="predicted"/>
<evidence type="ECO:0000313" key="2">
    <source>
        <dbReference type="EMBL" id="RYP10237.1"/>
    </source>
</evidence>
<name>A0A4Q4TVJ4_9PEZI</name>
<keyword evidence="3" id="KW-1185">Reference proteome</keyword>
<accession>A0A4Q4TVJ4</accession>
<evidence type="ECO:0000313" key="3">
    <source>
        <dbReference type="Proteomes" id="UP000293360"/>
    </source>
</evidence>
<organism evidence="2 3">
    <name type="scientific">Monosporascus ibericus</name>
    <dbReference type="NCBI Taxonomy" id="155417"/>
    <lineage>
        <taxon>Eukaryota</taxon>
        <taxon>Fungi</taxon>
        <taxon>Dikarya</taxon>
        <taxon>Ascomycota</taxon>
        <taxon>Pezizomycotina</taxon>
        <taxon>Sordariomycetes</taxon>
        <taxon>Xylariomycetidae</taxon>
        <taxon>Xylariales</taxon>
        <taxon>Xylariales incertae sedis</taxon>
        <taxon>Monosporascus</taxon>
    </lineage>
</organism>
<dbReference type="EMBL" id="QJNU01000020">
    <property type="protein sequence ID" value="RYP10237.1"/>
    <property type="molecule type" value="Genomic_DNA"/>
</dbReference>
<protein>
    <submittedName>
        <fullName evidence="2">Uncharacterized protein</fullName>
    </submittedName>
</protein>
<feature type="region of interest" description="Disordered" evidence="1">
    <location>
        <begin position="1"/>
        <end position="37"/>
    </location>
</feature>
<dbReference type="Proteomes" id="UP000293360">
    <property type="component" value="Unassembled WGS sequence"/>
</dbReference>
<feature type="region of interest" description="Disordered" evidence="1">
    <location>
        <begin position="140"/>
        <end position="320"/>
    </location>
</feature>
<feature type="region of interest" description="Disordered" evidence="1">
    <location>
        <begin position="53"/>
        <end position="76"/>
    </location>
</feature>
<feature type="compositionally biased region" description="Basic and acidic residues" evidence="1">
    <location>
        <begin position="228"/>
        <end position="320"/>
    </location>
</feature>
<reference evidence="2 3" key="1">
    <citation type="submission" date="2018-06" db="EMBL/GenBank/DDBJ databases">
        <title>Complete Genomes of Monosporascus.</title>
        <authorList>
            <person name="Robinson A.J."/>
            <person name="Natvig D.O."/>
        </authorList>
    </citation>
    <scope>NUCLEOTIDE SEQUENCE [LARGE SCALE GENOMIC DNA]</scope>
    <source>
        <strain evidence="2 3">CBS 110550</strain>
    </source>
</reference>
<dbReference type="AlphaFoldDB" id="A0A4Q4TVJ4"/>
<feature type="compositionally biased region" description="Low complexity" evidence="1">
    <location>
        <begin position="61"/>
        <end position="76"/>
    </location>
</feature>
<evidence type="ECO:0000256" key="1">
    <source>
        <dbReference type="SAM" id="MobiDB-lite"/>
    </source>
</evidence>
<dbReference type="OrthoDB" id="4767594at2759"/>
<comment type="caution">
    <text evidence="2">The sequence shown here is derived from an EMBL/GenBank/DDBJ whole genome shotgun (WGS) entry which is preliminary data.</text>
</comment>